<evidence type="ECO:0000313" key="11">
    <source>
        <dbReference type="Proteomes" id="UP001652600"/>
    </source>
</evidence>
<comment type="similarity">
    <text evidence="2 8">Belongs to the Casparian strip membrane proteins (CASP) family.</text>
</comment>
<evidence type="ECO:0000256" key="8">
    <source>
        <dbReference type="RuleBase" id="RU361233"/>
    </source>
</evidence>
<feature type="domain" description="Casparian strip membrane protein" evidence="10">
    <location>
        <begin position="22"/>
        <end position="176"/>
    </location>
</feature>
<evidence type="ECO:0000256" key="2">
    <source>
        <dbReference type="ARBA" id="ARBA00007651"/>
    </source>
</evidence>
<keyword evidence="11" id="KW-1185">Reference proteome</keyword>
<evidence type="ECO:0000313" key="12">
    <source>
        <dbReference type="RefSeq" id="XP_008458485.2"/>
    </source>
</evidence>
<evidence type="ECO:0000256" key="3">
    <source>
        <dbReference type="ARBA" id="ARBA00011489"/>
    </source>
</evidence>
<proteinExistence type="inferred from homology"/>
<reference evidence="12" key="1">
    <citation type="submission" date="2025-08" db="UniProtKB">
        <authorList>
            <consortium name="RefSeq"/>
        </authorList>
    </citation>
    <scope>IDENTIFICATION</scope>
    <source>
        <tissue evidence="12">Stem</tissue>
    </source>
</reference>
<dbReference type="InterPro" id="IPR006702">
    <property type="entry name" value="CASP_dom"/>
</dbReference>
<dbReference type="NCBIfam" id="TIGR01569">
    <property type="entry name" value="A_tha_TIGR01569"/>
    <property type="match status" value="1"/>
</dbReference>
<feature type="region of interest" description="Disordered" evidence="9">
    <location>
        <begin position="1"/>
        <end position="20"/>
    </location>
</feature>
<dbReference type="GO" id="GO:0005886">
    <property type="term" value="C:plasma membrane"/>
    <property type="evidence" value="ECO:0007669"/>
    <property type="project" value="UniProtKB-SubCell"/>
</dbReference>
<dbReference type="PANTHER" id="PTHR36488">
    <property type="entry name" value="CASP-LIKE PROTEIN 1U1"/>
    <property type="match status" value="1"/>
</dbReference>
<dbReference type="eggNOG" id="ENOG502RZNK">
    <property type="taxonomic scope" value="Eukaryota"/>
</dbReference>
<dbReference type="KEGG" id="cmo:103497879"/>
<evidence type="ECO:0000256" key="5">
    <source>
        <dbReference type="ARBA" id="ARBA00022692"/>
    </source>
</evidence>
<dbReference type="GeneID" id="103497879"/>
<keyword evidence="7 8" id="KW-0472">Membrane</keyword>
<comment type="subcellular location">
    <subcellularLocation>
        <location evidence="1 8">Cell membrane</location>
        <topology evidence="1 8">Multi-pass membrane protein</topology>
    </subcellularLocation>
</comment>
<protein>
    <recommendedName>
        <fullName evidence="8">CASP-like protein</fullName>
    </recommendedName>
</protein>
<evidence type="ECO:0000256" key="7">
    <source>
        <dbReference type="ARBA" id="ARBA00023136"/>
    </source>
</evidence>
<dbReference type="InterPro" id="IPR006459">
    <property type="entry name" value="CASP/CASPL"/>
</dbReference>
<keyword evidence="4 8" id="KW-1003">Cell membrane</keyword>
<dbReference type="InterPro" id="IPR044173">
    <property type="entry name" value="CASPL"/>
</dbReference>
<feature type="transmembrane region" description="Helical" evidence="8">
    <location>
        <begin position="162"/>
        <end position="187"/>
    </location>
</feature>
<evidence type="ECO:0000256" key="6">
    <source>
        <dbReference type="ARBA" id="ARBA00022989"/>
    </source>
</evidence>
<dbReference type="PANTHER" id="PTHR36488:SF8">
    <property type="entry name" value="CASP-LIKE PROTEIN 1U1"/>
    <property type="match status" value="1"/>
</dbReference>
<sequence length="194" mass="20759">MDGHRKAGFGVPDGSRSETTTRTGRFCDLIVRFVAMILTLAAAVVIGVDKQTKTVPLQLAASLPPLHVPVTARWHYLSSFVYFVVANAIACSYAAFSLVLSLLNKGKCRGFIRSAIIVMDILTVALLFSGFGAAAAVGAIGWRGNSHLNWNKMCNVFGRFCGQGAASLLLSLLGAMAFLSLSLLSAFRLQRGFK</sequence>
<evidence type="ECO:0000256" key="4">
    <source>
        <dbReference type="ARBA" id="ARBA00022475"/>
    </source>
</evidence>
<dbReference type="Proteomes" id="UP001652600">
    <property type="component" value="Chromosome 11"/>
</dbReference>
<evidence type="ECO:0000259" key="10">
    <source>
        <dbReference type="Pfam" id="PF04535"/>
    </source>
</evidence>
<keyword evidence="5 8" id="KW-0812">Transmembrane</keyword>
<evidence type="ECO:0000256" key="1">
    <source>
        <dbReference type="ARBA" id="ARBA00004651"/>
    </source>
</evidence>
<evidence type="ECO:0000256" key="9">
    <source>
        <dbReference type="SAM" id="MobiDB-lite"/>
    </source>
</evidence>
<feature type="transmembrane region" description="Helical" evidence="8">
    <location>
        <begin position="115"/>
        <end position="142"/>
    </location>
</feature>
<name>A0A1S3C7G4_CUCME</name>
<feature type="transmembrane region" description="Helical" evidence="8">
    <location>
        <begin position="29"/>
        <end position="48"/>
    </location>
</feature>
<organism evidence="11 12">
    <name type="scientific">Cucumis melo</name>
    <name type="common">Muskmelon</name>
    <dbReference type="NCBI Taxonomy" id="3656"/>
    <lineage>
        <taxon>Eukaryota</taxon>
        <taxon>Viridiplantae</taxon>
        <taxon>Streptophyta</taxon>
        <taxon>Embryophyta</taxon>
        <taxon>Tracheophyta</taxon>
        <taxon>Spermatophyta</taxon>
        <taxon>Magnoliopsida</taxon>
        <taxon>eudicotyledons</taxon>
        <taxon>Gunneridae</taxon>
        <taxon>Pentapetalae</taxon>
        <taxon>rosids</taxon>
        <taxon>fabids</taxon>
        <taxon>Cucurbitales</taxon>
        <taxon>Cucurbitaceae</taxon>
        <taxon>Benincaseae</taxon>
        <taxon>Cucumis</taxon>
    </lineage>
</organism>
<gene>
    <name evidence="12" type="primary">LOC103497879</name>
</gene>
<accession>A0A1S3C7G4</accession>
<dbReference type="AlphaFoldDB" id="A0A1S3C7G4"/>
<dbReference type="RefSeq" id="XP_008458485.2">
    <property type="nucleotide sequence ID" value="XM_008460263.3"/>
</dbReference>
<keyword evidence="6 8" id="KW-1133">Transmembrane helix</keyword>
<dbReference type="Pfam" id="PF04535">
    <property type="entry name" value="CASP_dom"/>
    <property type="match status" value="1"/>
</dbReference>
<comment type="subunit">
    <text evidence="3 8">Homodimer and heterodimers.</text>
</comment>
<feature type="transmembrane region" description="Helical" evidence="8">
    <location>
        <begin position="80"/>
        <end position="103"/>
    </location>
</feature>
<dbReference type="Gramene" id="MELO3C021356.2.1">
    <property type="protein sequence ID" value="MELO3C021356.2.1"/>
    <property type="gene ID" value="MELO3C021356.2"/>
</dbReference>